<dbReference type="PANTHER" id="PTHR36221">
    <property type="entry name" value="DUF742 DOMAIN-CONTAINING PROTEIN"/>
    <property type="match status" value="1"/>
</dbReference>
<gene>
    <name evidence="1" type="ORF">VSQ78_19910</name>
</gene>
<name>A0ABV5DZF9_9ACTN</name>
<dbReference type="Pfam" id="PF05331">
    <property type="entry name" value="DUF742"/>
    <property type="match status" value="1"/>
</dbReference>
<keyword evidence="2" id="KW-1185">Reference proteome</keyword>
<protein>
    <submittedName>
        <fullName evidence="1">DUF742 domain-containing protein</fullName>
    </submittedName>
</protein>
<reference evidence="1 2" key="1">
    <citation type="submission" date="2024-01" db="EMBL/GenBank/DDBJ databases">
        <title>Genome mining of biosynthetic gene clusters to explore secondary metabolites of Streptomyces sp.</title>
        <authorList>
            <person name="Baig A."/>
            <person name="Ajitkumar Shintre N."/>
            <person name="Kumar H."/>
            <person name="Anbarasu A."/>
            <person name="Ramaiah S."/>
        </authorList>
    </citation>
    <scope>NUCLEOTIDE SEQUENCE [LARGE SCALE GENOMIC DNA]</scope>
    <source>
        <strain evidence="1 2">A01</strain>
    </source>
</reference>
<sequence length="120" mass="12748">MVTVGPVGVESPDRLYTVIGGRRGVDVALDPVSLVVAESGPSPDMQSEHVDILRLCARPVAVVELAARLGLPLSVVRILLGDLLDRGAVIARHPVPPINGEGTRNDPETLKQVLHALQRL</sequence>
<dbReference type="InterPro" id="IPR007995">
    <property type="entry name" value="DUF742"/>
</dbReference>
<dbReference type="EMBL" id="JAYMRS010000008">
    <property type="protein sequence ID" value="MFB8769978.1"/>
    <property type="molecule type" value="Genomic_DNA"/>
</dbReference>
<proteinExistence type="predicted"/>
<dbReference type="GeneID" id="91392211"/>
<comment type="caution">
    <text evidence="1">The sequence shown here is derived from an EMBL/GenBank/DDBJ whole genome shotgun (WGS) entry which is preliminary data.</text>
</comment>
<organism evidence="1 2">
    <name type="scientific">Nocardiopsis alba</name>
    <dbReference type="NCBI Taxonomy" id="53437"/>
    <lineage>
        <taxon>Bacteria</taxon>
        <taxon>Bacillati</taxon>
        <taxon>Actinomycetota</taxon>
        <taxon>Actinomycetes</taxon>
        <taxon>Streptosporangiales</taxon>
        <taxon>Nocardiopsidaceae</taxon>
        <taxon>Nocardiopsis</taxon>
    </lineage>
</organism>
<evidence type="ECO:0000313" key="2">
    <source>
        <dbReference type="Proteomes" id="UP001585053"/>
    </source>
</evidence>
<dbReference type="PANTHER" id="PTHR36221:SF1">
    <property type="entry name" value="DUF742 DOMAIN-CONTAINING PROTEIN"/>
    <property type="match status" value="1"/>
</dbReference>
<evidence type="ECO:0000313" key="1">
    <source>
        <dbReference type="EMBL" id="MFB8769978.1"/>
    </source>
</evidence>
<accession>A0ABV5DZF9</accession>
<dbReference type="Proteomes" id="UP001585053">
    <property type="component" value="Unassembled WGS sequence"/>
</dbReference>
<dbReference type="RefSeq" id="WP_017535007.1">
    <property type="nucleotide sequence ID" value="NZ_BAZE01000007.1"/>
</dbReference>